<dbReference type="KEGG" id="fak:FUA48_09960"/>
<dbReference type="Pfam" id="PF12728">
    <property type="entry name" value="HTH_17"/>
    <property type="match status" value="1"/>
</dbReference>
<keyword evidence="3" id="KW-1185">Reference proteome</keyword>
<dbReference type="InterPro" id="IPR041657">
    <property type="entry name" value="HTH_17"/>
</dbReference>
<dbReference type="AlphaFoldDB" id="A0A5B9FUK8"/>
<evidence type="ECO:0000259" key="1">
    <source>
        <dbReference type="Pfam" id="PF12728"/>
    </source>
</evidence>
<dbReference type="Proteomes" id="UP000321222">
    <property type="component" value="Chromosome"/>
</dbReference>
<protein>
    <submittedName>
        <fullName evidence="2">Helix-turn-helix domain-containing protein</fullName>
    </submittedName>
</protein>
<accession>A0A5B9FUK8</accession>
<dbReference type="PANTHER" id="PTHR34585:SF22">
    <property type="entry name" value="HELIX-TURN-HELIX DOMAIN-CONTAINING PROTEIN"/>
    <property type="match status" value="1"/>
</dbReference>
<dbReference type="EMBL" id="CP042831">
    <property type="protein sequence ID" value="QEE49891.1"/>
    <property type="molecule type" value="Genomic_DNA"/>
</dbReference>
<dbReference type="RefSeq" id="WP_147583392.1">
    <property type="nucleotide sequence ID" value="NZ_CP042831.1"/>
</dbReference>
<dbReference type="OrthoDB" id="1524679at2"/>
<sequence>MKERLTREDLHQFGQKLIGTIRALLEQEEARNEPKLPVDWLKGRAVRKILDISPGTLQNLRITGKVRFRKILGSYYYNRSDLEQLFNKEQEKG</sequence>
<name>A0A5B9FUK8_9FLAO</name>
<feature type="domain" description="Helix-turn-helix" evidence="1">
    <location>
        <begin position="45"/>
        <end position="88"/>
    </location>
</feature>
<dbReference type="PANTHER" id="PTHR34585">
    <property type="match status" value="1"/>
</dbReference>
<gene>
    <name evidence="2" type="ORF">FUA48_09960</name>
</gene>
<evidence type="ECO:0000313" key="3">
    <source>
        <dbReference type="Proteomes" id="UP000321222"/>
    </source>
</evidence>
<evidence type="ECO:0000313" key="2">
    <source>
        <dbReference type="EMBL" id="QEE49891.1"/>
    </source>
</evidence>
<reference evidence="2 3" key="1">
    <citation type="submission" date="2019-08" db="EMBL/GenBank/DDBJ databases">
        <title>Flavobacterium alkalisoli sp. nov., isolated from rhizosphere soil of Suaeda salsa.</title>
        <authorList>
            <person name="Sun J.-Q."/>
            <person name="Xu L."/>
        </authorList>
    </citation>
    <scope>NUCLEOTIDE SEQUENCE [LARGE SCALE GENOMIC DNA]</scope>
    <source>
        <strain evidence="2 3">XS-5</strain>
    </source>
</reference>
<proteinExistence type="predicted"/>
<organism evidence="2 3">
    <name type="scientific">Flavobacterium alkalisoli</name>
    <dbReference type="NCBI Taxonomy" id="2602769"/>
    <lineage>
        <taxon>Bacteria</taxon>
        <taxon>Pseudomonadati</taxon>
        <taxon>Bacteroidota</taxon>
        <taxon>Flavobacteriia</taxon>
        <taxon>Flavobacteriales</taxon>
        <taxon>Flavobacteriaceae</taxon>
        <taxon>Flavobacterium</taxon>
    </lineage>
</organism>